<accession>A0A922SJZ0</accession>
<evidence type="ECO:0000256" key="9">
    <source>
        <dbReference type="ARBA" id="ARBA00023175"/>
    </source>
</evidence>
<evidence type="ECO:0000256" key="6">
    <source>
        <dbReference type="ARBA" id="ARBA00023017"/>
    </source>
</evidence>
<dbReference type="GO" id="GO:0051959">
    <property type="term" value="F:dynein light intermediate chain binding"/>
    <property type="evidence" value="ECO:0007669"/>
    <property type="project" value="InterPro"/>
</dbReference>
<sequence>MKEKKPLKKLRKKQNQILTTLQMMSRKEISKILRAKVNALCVIEIHSRDTVDRMYKMGCMNVTAFEWFSQLKFYWDREREDCYIKQTNTNSIYTYEYIGNSGRLVITPLTDRCYITLTTALHLFRGGSPQGPAGTGKTETVKDLGRALARWVVVTNCSDGLDYKSMAKCFAGIAQSGCWGCFDEFNRINIEVLSVVAQQILAVLLALSLFQKRFTFEGFDIKLDSNCGIFITMNPGYAGRTELPDNLKSMFRPIAMCVPDSLIIAENTLFSDGFTAYKINAKKVFTLYQLAMQQLSKQEHYDFGLRSMVALLRYAGIKRRAYPNLPEQEMVILAMRDMNVARLTAKDVPLFDGIMQDIFPDVEIPTLDYDLLETAITAEMRLAGLQPVKAALHKVIQTYETKNSRHSSILLGDTNTAKSVSWKMLAATLTRLNREKQPGFDVVHTFPMNPKALTLGELYGEYNLATGEWKDGVLSSIMRTVCQDESPDMKWIIFDGPVDAIWIENLNSVMDDNKLLTLVNSERISMPSQVTLLIETLDLAVASPATVSRNGMVYNDYKDWGWWPFVNSWLETIETPEYRDVLRRLFVSILTPVLELKRVSLREGESVRGQELTGVRAMCRLLGRQPDPAPAAGQDNADIEGISKMRFLFA</sequence>
<comment type="caution">
    <text evidence="13">The sequence shown here is derived from an EMBL/GenBank/DDBJ whole genome shotgun (WGS) entry which is preliminary data.</text>
</comment>
<dbReference type="FunFam" id="1.10.8.710:FF:000001">
    <property type="entry name" value="Dynein axonemal heavy chain 2"/>
    <property type="match status" value="1"/>
</dbReference>
<dbReference type="GO" id="GO:0045505">
    <property type="term" value="F:dynein intermediate chain binding"/>
    <property type="evidence" value="ECO:0007669"/>
    <property type="project" value="InterPro"/>
</dbReference>
<dbReference type="EMBL" id="JACEFF010000297">
    <property type="protein sequence ID" value="KAH9639979.1"/>
    <property type="molecule type" value="Genomic_DNA"/>
</dbReference>
<protein>
    <recommendedName>
        <fullName evidence="12">Dynein heavy chain hydrolytic ATP-binding dynein motor region domain-containing protein</fullName>
    </recommendedName>
</protein>
<dbReference type="InterPro" id="IPR043157">
    <property type="entry name" value="Dynein_AAA1S"/>
</dbReference>
<dbReference type="InterPro" id="IPR035699">
    <property type="entry name" value="AAA_6"/>
</dbReference>
<dbReference type="PANTHER" id="PTHR46961:SF8">
    <property type="entry name" value="DYNEIN AXONEMAL HEAVY CHAIN 7"/>
    <property type="match status" value="1"/>
</dbReference>
<dbReference type="InterPro" id="IPR026983">
    <property type="entry name" value="DHC"/>
</dbReference>
<dbReference type="GO" id="GO:0007018">
    <property type="term" value="P:microtubule-based movement"/>
    <property type="evidence" value="ECO:0007669"/>
    <property type="project" value="InterPro"/>
</dbReference>
<dbReference type="AlphaFoldDB" id="A0A922SJZ0"/>
<evidence type="ECO:0000256" key="7">
    <source>
        <dbReference type="ARBA" id="ARBA00023054"/>
    </source>
</evidence>
<keyword evidence="4" id="KW-0547">Nucleotide-binding</keyword>
<dbReference type="FunFam" id="3.40.50.300:FF:000044">
    <property type="entry name" value="Dynein heavy chain 5, axonemal"/>
    <property type="match status" value="1"/>
</dbReference>
<evidence type="ECO:0000256" key="5">
    <source>
        <dbReference type="ARBA" id="ARBA00022840"/>
    </source>
</evidence>
<evidence type="ECO:0000256" key="10">
    <source>
        <dbReference type="ARBA" id="ARBA00023212"/>
    </source>
</evidence>
<evidence type="ECO:0000256" key="4">
    <source>
        <dbReference type="ARBA" id="ARBA00022741"/>
    </source>
</evidence>
<dbReference type="GO" id="GO:0005874">
    <property type="term" value="C:microtubule"/>
    <property type="evidence" value="ECO:0007669"/>
    <property type="project" value="UniProtKB-KW"/>
</dbReference>
<evidence type="ECO:0000313" key="14">
    <source>
        <dbReference type="Proteomes" id="UP000814243"/>
    </source>
</evidence>
<dbReference type="InterPro" id="IPR027417">
    <property type="entry name" value="P-loop_NTPase"/>
</dbReference>
<keyword evidence="11" id="KW-0966">Cell projection</keyword>
<dbReference type="GO" id="GO:0005524">
    <property type="term" value="F:ATP binding"/>
    <property type="evidence" value="ECO:0007669"/>
    <property type="project" value="UniProtKB-KW"/>
</dbReference>
<comment type="subcellular location">
    <subcellularLocation>
        <location evidence="1">Cytoplasm</location>
        <location evidence="1">Cytoskeleton</location>
        <location evidence="1">Cilium axoneme</location>
    </subcellularLocation>
</comment>
<dbReference type="Gene3D" id="1.10.8.710">
    <property type="match status" value="1"/>
</dbReference>
<keyword evidence="3" id="KW-0493">Microtubule</keyword>
<evidence type="ECO:0000256" key="3">
    <source>
        <dbReference type="ARBA" id="ARBA00022701"/>
    </source>
</evidence>
<feature type="domain" description="Dynein heavy chain hydrolytic ATP-binding dynein motor region" evidence="12">
    <location>
        <begin position="93"/>
        <end position="419"/>
    </location>
</feature>
<dbReference type="Proteomes" id="UP000814243">
    <property type="component" value="Unassembled WGS sequence"/>
</dbReference>
<keyword evidence="8" id="KW-0969">Cilium</keyword>
<organism evidence="13 14">
    <name type="scientific">Spodoptera exigua</name>
    <name type="common">Beet armyworm</name>
    <name type="synonym">Noctua fulgens</name>
    <dbReference type="NCBI Taxonomy" id="7107"/>
    <lineage>
        <taxon>Eukaryota</taxon>
        <taxon>Metazoa</taxon>
        <taxon>Ecdysozoa</taxon>
        <taxon>Arthropoda</taxon>
        <taxon>Hexapoda</taxon>
        <taxon>Insecta</taxon>
        <taxon>Pterygota</taxon>
        <taxon>Neoptera</taxon>
        <taxon>Endopterygota</taxon>
        <taxon>Lepidoptera</taxon>
        <taxon>Glossata</taxon>
        <taxon>Ditrysia</taxon>
        <taxon>Noctuoidea</taxon>
        <taxon>Noctuidae</taxon>
        <taxon>Amphipyrinae</taxon>
        <taxon>Spodoptera</taxon>
    </lineage>
</organism>
<evidence type="ECO:0000256" key="1">
    <source>
        <dbReference type="ARBA" id="ARBA00004430"/>
    </source>
</evidence>
<evidence type="ECO:0000256" key="2">
    <source>
        <dbReference type="ARBA" id="ARBA00022490"/>
    </source>
</evidence>
<evidence type="ECO:0000313" key="13">
    <source>
        <dbReference type="EMBL" id="KAH9639979.1"/>
    </source>
</evidence>
<dbReference type="GO" id="GO:0005930">
    <property type="term" value="C:axoneme"/>
    <property type="evidence" value="ECO:0007669"/>
    <property type="project" value="UniProtKB-SubCell"/>
</dbReference>
<dbReference type="Gene3D" id="3.40.50.300">
    <property type="entry name" value="P-loop containing nucleotide triphosphate hydrolases"/>
    <property type="match status" value="2"/>
</dbReference>
<proteinExistence type="predicted"/>
<evidence type="ECO:0000256" key="8">
    <source>
        <dbReference type="ARBA" id="ARBA00023069"/>
    </source>
</evidence>
<reference evidence="13" key="1">
    <citation type="journal article" date="2021" name="G3 (Bethesda)">
        <title>Genome and transcriptome analysis of the beet armyworm Spodoptera exigua reveals targets for pest control. .</title>
        <authorList>
            <person name="Simon S."/>
            <person name="Breeschoten T."/>
            <person name="Jansen H.J."/>
            <person name="Dirks R.P."/>
            <person name="Schranz M.E."/>
            <person name="Ros V.I.D."/>
        </authorList>
    </citation>
    <scope>NUCLEOTIDE SEQUENCE</scope>
    <source>
        <strain evidence="13">TB_SE_WUR_2020</strain>
    </source>
</reference>
<dbReference type="Pfam" id="PF12774">
    <property type="entry name" value="AAA_6"/>
    <property type="match status" value="1"/>
</dbReference>
<name>A0A922SJZ0_SPOEX</name>
<keyword evidence="2" id="KW-0963">Cytoplasm</keyword>
<evidence type="ECO:0000256" key="11">
    <source>
        <dbReference type="ARBA" id="ARBA00023273"/>
    </source>
</evidence>
<dbReference type="Gene3D" id="1.20.58.1120">
    <property type="match status" value="1"/>
</dbReference>
<keyword evidence="6" id="KW-0243">Dynein</keyword>
<gene>
    <name evidence="13" type="ORF">HF086_008074</name>
</gene>
<keyword evidence="9" id="KW-0505">Motor protein</keyword>
<keyword evidence="5" id="KW-0067">ATP-binding</keyword>
<keyword evidence="10" id="KW-0206">Cytoskeleton</keyword>
<keyword evidence="7" id="KW-0175">Coiled coil</keyword>
<dbReference type="GO" id="GO:0030286">
    <property type="term" value="C:dynein complex"/>
    <property type="evidence" value="ECO:0007669"/>
    <property type="project" value="UniProtKB-KW"/>
</dbReference>
<dbReference type="SUPFAM" id="SSF52540">
    <property type="entry name" value="P-loop containing nucleoside triphosphate hydrolases"/>
    <property type="match status" value="2"/>
</dbReference>
<evidence type="ECO:0000259" key="12">
    <source>
        <dbReference type="Pfam" id="PF12774"/>
    </source>
</evidence>
<dbReference type="PANTHER" id="PTHR46961">
    <property type="entry name" value="DYNEIN HEAVY CHAIN 1, AXONEMAL-LIKE PROTEIN"/>
    <property type="match status" value="1"/>
</dbReference>